<feature type="chain" id="PRO_5029645250" evidence="1">
    <location>
        <begin position="19"/>
        <end position="225"/>
    </location>
</feature>
<dbReference type="Proteomes" id="UP000553632">
    <property type="component" value="Unassembled WGS sequence"/>
</dbReference>
<reference evidence="2 3" key="1">
    <citation type="submission" date="2020-04" db="EMBL/GenBank/DDBJ databases">
        <title>Perkinsus olseni comparative genomics.</title>
        <authorList>
            <person name="Bogema D.R."/>
        </authorList>
    </citation>
    <scope>NUCLEOTIDE SEQUENCE [LARGE SCALE GENOMIC DNA]</scope>
    <source>
        <strain evidence="2 3">ATCC PRA-207</strain>
    </source>
</reference>
<comment type="caution">
    <text evidence="2">The sequence shown here is derived from an EMBL/GenBank/DDBJ whole genome shotgun (WGS) entry which is preliminary data.</text>
</comment>
<keyword evidence="3" id="KW-1185">Reference proteome</keyword>
<evidence type="ECO:0000313" key="3">
    <source>
        <dbReference type="Proteomes" id="UP000553632"/>
    </source>
</evidence>
<sequence length="225" mass="25302">MNIRLITSLSSLASLVGGTKPADYGNFVYQTQDVKMTLDASADGNSQFSVECSSRFEDSFQLQPAPLGDLEEIEGITIHLFPPPGSPDSLRETWIPKIHAACPQLTVEDTDLLFFEVNNEGDLETELGGAKVVLKRQWGELSAGRYLSDKALSELRLHKGDHYELTPIDGHDTVEDLIDSFQQACPLWFEFFNFDKDFRIVRFANPDTLYAMGGYLHERLFKHPV</sequence>
<accession>A0A7J6U3B8</accession>
<organism evidence="2 3">
    <name type="scientific">Perkinsus olseni</name>
    <name type="common">Perkinsus atlanticus</name>
    <dbReference type="NCBI Taxonomy" id="32597"/>
    <lineage>
        <taxon>Eukaryota</taxon>
        <taxon>Sar</taxon>
        <taxon>Alveolata</taxon>
        <taxon>Perkinsozoa</taxon>
        <taxon>Perkinsea</taxon>
        <taxon>Perkinsida</taxon>
        <taxon>Perkinsidae</taxon>
        <taxon>Perkinsus</taxon>
    </lineage>
</organism>
<evidence type="ECO:0000313" key="2">
    <source>
        <dbReference type="EMBL" id="KAF4751482.1"/>
    </source>
</evidence>
<dbReference type="AlphaFoldDB" id="A0A7J6U3B8"/>
<keyword evidence="1" id="KW-0732">Signal</keyword>
<evidence type="ECO:0000256" key="1">
    <source>
        <dbReference type="SAM" id="SignalP"/>
    </source>
</evidence>
<protein>
    <submittedName>
        <fullName evidence="2">Uncharacterized protein</fullName>
    </submittedName>
</protein>
<dbReference type="EMBL" id="JABANO010006626">
    <property type="protein sequence ID" value="KAF4751482.1"/>
    <property type="molecule type" value="Genomic_DNA"/>
</dbReference>
<gene>
    <name evidence="2" type="ORF">FOZ63_001711</name>
</gene>
<feature type="signal peptide" evidence="1">
    <location>
        <begin position="1"/>
        <end position="18"/>
    </location>
</feature>
<name>A0A7J6U3B8_PEROL</name>
<proteinExistence type="predicted"/>